<comment type="caution">
    <text evidence="2">The sequence shown here is derived from an EMBL/GenBank/DDBJ whole genome shotgun (WGS) entry which is preliminary data.</text>
</comment>
<keyword evidence="2" id="KW-0472">Membrane</keyword>
<keyword evidence="3" id="KW-1185">Reference proteome</keyword>
<protein>
    <submittedName>
        <fullName evidence="2">Transmembrane protein 255B-like</fullName>
    </submittedName>
</protein>
<evidence type="ECO:0000256" key="1">
    <source>
        <dbReference type="SAM" id="MobiDB-lite"/>
    </source>
</evidence>
<reference evidence="2 3" key="1">
    <citation type="submission" date="2018-03" db="EMBL/GenBank/DDBJ databases">
        <title>Draft genome sequence of Rohu Carp (Labeo rohita).</title>
        <authorList>
            <person name="Das P."/>
            <person name="Kushwaha B."/>
            <person name="Joshi C.G."/>
            <person name="Kumar D."/>
            <person name="Nagpure N.S."/>
            <person name="Sahoo L."/>
            <person name="Das S.P."/>
            <person name="Bit A."/>
            <person name="Patnaik S."/>
            <person name="Meher P.K."/>
            <person name="Jayasankar P."/>
            <person name="Koringa P.G."/>
            <person name="Patel N.V."/>
            <person name="Hinsu A.T."/>
            <person name="Kumar R."/>
            <person name="Pandey M."/>
            <person name="Agarwal S."/>
            <person name="Srivastava S."/>
            <person name="Singh M."/>
            <person name="Iquebal M.A."/>
            <person name="Jaiswal S."/>
            <person name="Angadi U.B."/>
            <person name="Kumar N."/>
            <person name="Raza M."/>
            <person name="Shah T.M."/>
            <person name="Rai A."/>
            <person name="Jena J.K."/>
        </authorList>
    </citation>
    <scope>NUCLEOTIDE SEQUENCE [LARGE SCALE GENOMIC DNA]</scope>
    <source>
        <strain evidence="2">DASCIFA01</strain>
        <tissue evidence="2">Testis</tissue>
    </source>
</reference>
<feature type="region of interest" description="Disordered" evidence="1">
    <location>
        <begin position="1"/>
        <end position="62"/>
    </location>
</feature>
<gene>
    <name evidence="2" type="ORF">ROHU_008195</name>
</gene>
<dbReference type="AlphaFoldDB" id="A0A498MCP1"/>
<sequence length="107" mass="11780">MLLRHSGNSWGSQVEHGRKFERGMDLSKAPAASSSVPRDPDTLSLQSSDFDSMLLGSSSHHDKDEEVHVVGDDDESVSTELLSAAPSRTYRDMLDVMKHAIKRLDLA</sequence>
<accession>A0A498MCP1</accession>
<dbReference type="EMBL" id="QBIY01012765">
    <property type="protein sequence ID" value="RXN17064.1"/>
    <property type="molecule type" value="Genomic_DNA"/>
</dbReference>
<feature type="compositionally biased region" description="Polar residues" evidence="1">
    <location>
        <begin position="1"/>
        <end position="12"/>
    </location>
</feature>
<evidence type="ECO:0000313" key="3">
    <source>
        <dbReference type="Proteomes" id="UP000290572"/>
    </source>
</evidence>
<name>A0A498MCP1_LABRO</name>
<proteinExistence type="predicted"/>
<organism evidence="2 3">
    <name type="scientific">Labeo rohita</name>
    <name type="common">Indian major carp</name>
    <name type="synonym">Cyprinus rohita</name>
    <dbReference type="NCBI Taxonomy" id="84645"/>
    <lineage>
        <taxon>Eukaryota</taxon>
        <taxon>Metazoa</taxon>
        <taxon>Chordata</taxon>
        <taxon>Craniata</taxon>
        <taxon>Vertebrata</taxon>
        <taxon>Euteleostomi</taxon>
        <taxon>Actinopterygii</taxon>
        <taxon>Neopterygii</taxon>
        <taxon>Teleostei</taxon>
        <taxon>Ostariophysi</taxon>
        <taxon>Cypriniformes</taxon>
        <taxon>Cyprinidae</taxon>
        <taxon>Labeoninae</taxon>
        <taxon>Labeonini</taxon>
        <taxon>Labeo</taxon>
    </lineage>
</organism>
<dbReference type="Proteomes" id="UP000290572">
    <property type="component" value="Unassembled WGS sequence"/>
</dbReference>
<feature type="compositionally biased region" description="Basic and acidic residues" evidence="1">
    <location>
        <begin position="15"/>
        <end position="25"/>
    </location>
</feature>
<keyword evidence="2" id="KW-0812">Transmembrane</keyword>
<feature type="compositionally biased region" description="Polar residues" evidence="1">
    <location>
        <begin position="43"/>
        <end position="58"/>
    </location>
</feature>
<evidence type="ECO:0000313" key="2">
    <source>
        <dbReference type="EMBL" id="RXN17064.1"/>
    </source>
</evidence>